<feature type="region of interest" description="Disordered" evidence="1">
    <location>
        <begin position="52"/>
        <end position="90"/>
    </location>
</feature>
<name>A0A919QHK6_9ACTN</name>
<reference evidence="2" key="1">
    <citation type="submission" date="2021-01" db="EMBL/GenBank/DDBJ databases">
        <title>Whole genome shotgun sequence of Acrocarpospora phusangensis NBRC 108782.</title>
        <authorList>
            <person name="Komaki H."/>
            <person name="Tamura T."/>
        </authorList>
    </citation>
    <scope>NUCLEOTIDE SEQUENCE</scope>
    <source>
        <strain evidence="2">NBRC 108782</strain>
    </source>
</reference>
<protein>
    <submittedName>
        <fullName evidence="2">Uncharacterized protein</fullName>
    </submittedName>
</protein>
<dbReference type="EMBL" id="BOOA01000101">
    <property type="protein sequence ID" value="GIH28928.1"/>
    <property type="molecule type" value="Genomic_DNA"/>
</dbReference>
<evidence type="ECO:0000256" key="1">
    <source>
        <dbReference type="SAM" id="MobiDB-lite"/>
    </source>
</evidence>
<organism evidence="2 3">
    <name type="scientific">Acrocarpospora phusangensis</name>
    <dbReference type="NCBI Taxonomy" id="1070424"/>
    <lineage>
        <taxon>Bacteria</taxon>
        <taxon>Bacillati</taxon>
        <taxon>Actinomycetota</taxon>
        <taxon>Actinomycetes</taxon>
        <taxon>Streptosporangiales</taxon>
        <taxon>Streptosporangiaceae</taxon>
        <taxon>Acrocarpospora</taxon>
    </lineage>
</organism>
<evidence type="ECO:0000313" key="3">
    <source>
        <dbReference type="Proteomes" id="UP000640052"/>
    </source>
</evidence>
<keyword evidence="3" id="KW-1185">Reference proteome</keyword>
<dbReference type="Proteomes" id="UP000640052">
    <property type="component" value="Unassembled WGS sequence"/>
</dbReference>
<proteinExistence type="predicted"/>
<comment type="caution">
    <text evidence="2">The sequence shown here is derived from an EMBL/GenBank/DDBJ whole genome shotgun (WGS) entry which is preliminary data.</text>
</comment>
<evidence type="ECO:0000313" key="2">
    <source>
        <dbReference type="EMBL" id="GIH28928.1"/>
    </source>
</evidence>
<dbReference type="AlphaFoldDB" id="A0A919QHK6"/>
<gene>
    <name evidence="2" type="ORF">Aph01nite_72380</name>
</gene>
<accession>A0A919QHK6</accession>
<sequence>MVERFLAGGVRGDRVPLPGERELQSGTDRGVVFDQKDACHWVIMGQRMYRNRDTGRTGSQRCPEKLAQGPSFGTGVRGAAPPVTRTPAVV</sequence>